<name>D4YPC8_9MICO</name>
<dbReference type="Pfam" id="PF20442">
    <property type="entry name" value="BrxL_N"/>
    <property type="match status" value="1"/>
</dbReference>
<dbReference type="OrthoDB" id="5297084at2"/>
<dbReference type="InterPro" id="IPR014061">
    <property type="entry name" value="BrxL-like"/>
</dbReference>
<evidence type="ECO:0000256" key="1">
    <source>
        <dbReference type="SAM" id="MobiDB-lite"/>
    </source>
</evidence>
<dbReference type="STRING" id="585530.HMPREF0183_1788"/>
<evidence type="ECO:0000259" key="3">
    <source>
        <dbReference type="Pfam" id="PF20442"/>
    </source>
</evidence>
<feature type="region of interest" description="Disordered" evidence="1">
    <location>
        <begin position="1"/>
        <end position="21"/>
    </location>
</feature>
<feature type="domain" description="MITD1 C-terminal phospholipase D-like" evidence="2">
    <location>
        <begin position="559"/>
        <end position="703"/>
    </location>
</feature>
<dbReference type="InterPro" id="IPR038113">
    <property type="entry name" value="MITD1_C_sf"/>
</dbReference>
<keyword evidence="5" id="KW-1185">Reference proteome</keyword>
<reference evidence="4 5" key="1">
    <citation type="submission" date="2010-04" db="EMBL/GenBank/DDBJ databases">
        <authorList>
            <person name="Qin X."/>
            <person name="Bachman B."/>
            <person name="Battles P."/>
            <person name="Bell A."/>
            <person name="Bess C."/>
            <person name="Bickham C."/>
            <person name="Chaboub L."/>
            <person name="Chen D."/>
            <person name="Coyle M."/>
            <person name="Deiros D.R."/>
            <person name="Dinh H."/>
            <person name="Forbes L."/>
            <person name="Fowler G."/>
            <person name="Francisco L."/>
            <person name="Fu Q."/>
            <person name="Gubbala S."/>
            <person name="Hale W."/>
            <person name="Han Y."/>
            <person name="Hemphill L."/>
            <person name="Highlander S.K."/>
            <person name="Hirani K."/>
            <person name="Hogues M."/>
            <person name="Jackson L."/>
            <person name="Jakkamsetti A."/>
            <person name="Javaid M."/>
            <person name="Jiang H."/>
            <person name="Korchina V."/>
            <person name="Kovar C."/>
            <person name="Lara F."/>
            <person name="Lee S."/>
            <person name="Mata R."/>
            <person name="Mathew T."/>
            <person name="Moen C."/>
            <person name="Morales K."/>
            <person name="Munidasa M."/>
            <person name="Nazareth L."/>
            <person name="Ngo R."/>
            <person name="Nguyen L."/>
            <person name="Okwuonu G."/>
            <person name="Ongeri F."/>
            <person name="Patil S."/>
            <person name="Petrosino J."/>
            <person name="Pham C."/>
            <person name="Pham P."/>
            <person name="Pu L.-L."/>
            <person name="Puazo M."/>
            <person name="Raj R."/>
            <person name="Reid J."/>
            <person name="Rouhana J."/>
            <person name="Saada N."/>
            <person name="Shang Y."/>
            <person name="Simmons D."/>
            <person name="Thornton R."/>
            <person name="Warren J."/>
            <person name="Weissenberger G."/>
            <person name="Zhang J."/>
            <person name="Zhang L."/>
            <person name="Zhou C."/>
            <person name="Zhu D."/>
            <person name="Muzny D."/>
            <person name="Worley K."/>
            <person name="Gibbs R."/>
        </authorList>
    </citation>
    <scope>NUCLEOTIDE SEQUENCE [LARGE SCALE GENOMIC DNA]</scope>
    <source>
        <strain evidence="4 5">ATCC 49030</strain>
    </source>
</reference>
<organism evidence="4 5">
    <name type="scientific">Brevibacterium mcbrellneri ATCC 49030</name>
    <dbReference type="NCBI Taxonomy" id="585530"/>
    <lineage>
        <taxon>Bacteria</taxon>
        <taxon>Bacillati</taxon>
        <taxon>Actinomycetota</taxon>
        <taxon>Actinomycetes</taxon>
        <taxon>Micrococcales</taxon>
        <taxon>Brevibacteriaceae</taxon>
        <taxon>Brevibacterium</taxon>
    </lineage>
</organism>
<accession>D4YPC8</accession>
<dbReference type="Pfam" id="PF16565">
    <property type="entry name" value="MIT_C"/>
    <property type="match status" value="1"/>
</dbReference>
<evidence type="ECO:0000313" key="4">
    <source>
        <dbReference type="EMBL" id="EFG46940.1"/>
    </source>
</evidence>
<evidence type="ECO:0000313" key="5">
    <source>
        <dbReference type="Proteomes" id="UP000005714"/>
    </source>
</evidence>
<proteinExistence type="predicted"/>
<dbReference type="Gene3D" id="3.30.870.30">
    <property type="entry name" value="MITD, C-terminal phospholipase D-like domain"/>
    <property type="match status" value="1"/>
</dbReference>
<keyword evidence="4" id="KW-0378">Hydrolase</keyword>
<dbReference type="eggNOG" id="COG4930">
    <property type="taxonomic scope" value="Bacteria"/>
</dbReference>
<dbReference type="EMBL" id="ADNU01000048">
    <property type="protein sequence ID" value="EFG46940.1"/>
    <property type="molecule type" value="Genomic_DNA"/>
</dbReference>
<comment type="caution">
    <text evidence="4">The sequence shown here is derived from an EMBL/GenBank/DDBJ whole genome shotgun (WGS) entry which is preliminary data.</text>
</comment>
<dbReference type="GO" id="GO:0004252">
    <property type="term" value="F:serine-type endopeptidase activity"/>
    <property type="evidence" value="ECO:0007669"/>
    <property type="project" value="UniProtKB-EC"/>
</dbReference>
<dbReference type="AlphaFoldDB" id="D4YPC8"/>
<feature type="domain" description="BREX system Lon protease-like BrxL N-terminal" evidence="3">
    <location>
        <begin position="31"/>
        <end position="161"/>
    </location>
</feature>
<protein>
    <submittedName>
        <fullName evidence="4">TIGR02688 family protein</fullName>
        <ecNumber evidence="4">3.4.21.53</ecNumber>
    </submittedName>
</protein>
<dbReference type="Pfam" id="PF13337">
    <property type="entry name" value="BrxL_ATPase"/>
    <property type="match status" value="1"/>
</dbReference>
<dbReference type="InterPro" id="IPR046838">
    <property type="entry name" value="BrxL_N"/>
</dbReference>
<dbReference type="Proteomes" id="UP000005714">
    <property type="component" value="Unassembled WGS sequence"/>
</dbReference>
<dbReference type="InterPro" id="IPR032341">
    <property type="entry name" value="MITD1_C"/>
</dbReference>
<sequence length="710" mass="79759">MTDTASHSGEERNTESATPQQSDLDYKTNLLFAGSVVRKDLVKAVKGNAIVPSYVLEYLLGQYAASDDEATIQAGIDAVRKILADHYVHRNESELVKSTIREKGRHRIIDKVTVTLNDKQDVYQASFANLGLNGVIVEPATVKANPKLLVSGVWCICDIEYFHSDDARVVPWILGSLKPIQMSSFDYEGYLASRKEFNTEEWIDLLLQSIGFNPEMFGRRAKLLQLVRLIPFVERNYNLVELGPKGTGKSHIYSEFSPHGMLISGGEVTVPKLFVNNANGRIGLVGYWDVVAFDEFAGKKKRTDKALVDIMKNYMANKSFSRGVETLGAEASMVFVGNTSHNVPYMLKHSDLFDELPEAYHDSAYLDRLHFYIPGWEVDTIRSEMFSSGYGFVVDYIAEVLRSMRNTDYSDRYKQHFTLGSDISTRDRDGIHKTFSGLMKLIYPGGEATQEEIEELLRFAIEGRKRVKDQILRIDNTLAAVNFGYSDKSGTWRGVTTLEEDEYPNYYQARSPEAEGEVEASAEERGSAQAEVAVAAPVAPEVAAPLFEGHREFQENQRGVSYETLLMPYLHGATDITIVDPYIRLPHQGRNLVDLLALLAAAKDPADEIAVTLVTKEDRGEYAQQHLLMLKDIQDSTATVGIKFTVTWDETIHDRSIRTDHGWKLVLGRGLDIFQKGSGSQFDLGSRRQEFRQVFAFGITYIHETETDAN</sequence>
<dbReference type="NCBIfam" id="TIGR02688">
    <property type="entry name" value="BREX system Lon protease-like protein BrxL"/>
    <property type="match status" value="1"/>
</dbReference>
<dbReference type="RefSeq" id="WP_005885096.1">
    <property type="nucleotide sequence ID" value="NZ_ADNU01000048.1"/>
</dbReference>
<gene>
    <name evidence="4" type="primary">lon</name>
    <name evidence="4" type="ORF">HMPREF0183_1788</name>
</gene>
<dbReference type="EC" id="3.4.21.53" evidence="4"/>
<evidence type="ECO:0000259" key="2">
    <source>
        <dbReference type="Pfam" id="PF16565"/>
    </source>
</evidence>